<dbReference type="RefSeq" id="WP_306100923.1">
    <property type="nucleotide sequence ID" value="NZ_CP162601.1"/>
</dbReference>
<dbReference type="GO" id="GO:0000049">
    <property type="term" value="F:tRNA binding"/>
    <property type="evidence" value="ECO:0007669"/>
    <property type="project" value="TreeGrafter"/>
</dbReference>
<dbReference type="PROSITE" id="PS51163">
    <property type="entry name" value="YRDC"/>
    <property type="match status" value="1"/>
</dbReference>
<dbReference type="InterPro" id="IPR010923">
    <property type="entry name" value="T(6)A37_SUA5"/>
</dbReference>
<reference evidence="16" key="1">
    <citation type="submission" date="2024-07" db="EMBL/GenBank/DDBJ databases">
        <title>Genome Analysis of a Potential Novel Vibrio Species Secreting pH- and Thermo-stable Alginate Lyase and its Application in Producing Alginate Oligosaccharides.</title>
        <authorList>
            <person name="Huang H."/>
            <person name="Bao K."/>
        </authorList>
    </citation>
    <scope>NUCLEOTIDE SEQUENCE</scope>
    <source>
        <strain evidence="16">HB236076</strain>
    </source>
</reference>
<keyword evidence="7 13" id="KW-0819">tRNA processing</keyword>
<dbReference type="Pfam" id="PF03481">
    <property type="entry name" value="Sua5_C"/>
    <property type="match status" value="1"/>
</dbReference>
<comment type="function">
    <text evidence="13">Required for the formation of a threonylcarbamoyl group on adenosine at position 37 (t(6)A37) in tRNAs that read codons beginning with adenine.</text>
</comment>
<dbReference type="InterPro" id="IPR017945">
    <property type="entry name" value="DHBP_synth_RibB-like_a/b_dom"/>
</dbReference>
<dbReference type="FunFam" id="3.90.870.10:FF:000009">
    <property type="entry name" value="Threonylcarbamoyl-AMP synthase, putative"/>
    <property type="match status" value="1"/>
</dbReference>
<evidence type="ECO:0000256" key="5">
    <source>
        <dbReference type="ARBA" id="ARBA00022490"/>
    </source>
</evidence>
<evidence type="ECO:0000256" key="3">
    <source>
        <dbReference type="ARBA" id="ARBA00012584"/>
    </source>
</evidence>
<proteinExistence type="inferred from homology"/>
<keyword evidence="6 13" id="KW-0808">Transferase</keyword>
<keyword evidence="5 13" id="KW-0963">Cytoplasm</keyword>
<evidence type="ECO:0000256" key="10">
    <source>
        <dbReference type="ARBA" id="ARBA00022840"/>
    </source>
</evidence>
<evidence type="ECO:0000256" key="1">
    <source>
        <dbReference type="ARBA" id="ARBA00004496"/>
    </source>
</evidence>
<comment type="catalytic activity">
    <reaction evidence="12 13">
        <text>L-threonine + hydrogencarbonate + ATP = L-threonylcarbamoyladenylate + diphosphate + H2O</text>
        <dbReference type="Rhea" id="RHEA:36407"/>
        <dbReference type="ChEBI" id="CHEBI:15377"/>
        <dbReference type="ChEBI" id="CHEBI:17544"/>
        <dbReference type="ChEBI" id="CHEBI:30616"/>
        <dbReference type="ChEBI" id="CHEBI:33019"/>
        <dbReference type="ChEBI" id="CHEBI:57926"/>
        <dbReference type="ChEBI" id="CHEBI:73682"/>
        <dbReference type="EC" id="2.7.7.87"/>
    </reaction>
</comment>
<name>A0AB39HJF1_9VIBR</name>
<evidence type="ECO:0000256" key="13">
    <source>
        <dbReference type="PIRNR" id="PIRNR004930"/>
    </source>
</evidence>
<dbReference type="KEGG" id="vih:AB0763_09750"/>
<dbReference type="GO" id="GO:0008033">
    <property type="term" value="P:tRNA processing"/>
    <property type="evidence" value="ECO:0007669"/>
    <property type="project" value="UniProtKB-KW"/>
</dbReference>
<evidence type="ECO:0000256" key="2">
    <source>
        <dbReference type="ARBA" id="ARBA00007663"/>
    </source>
</evidence>
<feature type="binding site" evidence="14">
    <location>
        <position position="33"/>
    </location>
    <ligand>
        <name>L-threonine</name>
        <dbReference type="ChEBI" id="CHEBI:57926"/>
    </ligand>
</feature>
<dbReference type="Gene3D" id="3.40.50.11030">
    <property type="entry name" value="Threonylcarbamoyl-AMP synthase, C-terminal domain"/>
    <property type="match status" value="1"/>
</dbReference>
<evidence type="ECO:0000256" key="12">
    <source>
        <dbReference type="ARBA" id="ARBA00048366"/>
    </source>
</evidence>
<dbReference type="GO" id="GO:0005524">
    <property type="term" value="F:ATP binding"/>
    <property type="evidence" value="ECO:0007669"/>
    <property type="project" value="UniProtKB-UniRule"/>
</dbReference>
<comment type="similarity">
    <text evidence="2 13">Belongs to the SUA5 family.</text>
</comment>
<dbReference type="SUPFAM" id="SSF55821">
    <property type="entry name" value="YrdC/RibB"/>
    <property type="match status" value="1"/>
</dbReference>
<feature type="binding site" evidence="14">
    <location>
        <position position="141"/>
    </location>
    <ligand>
        <name>ATP</name>
        <dbReference type="ChEBI" id="CHEBI:30616"/>
    </ligand>
</feature>
<feature type="domain" description="YrdC-like" evidence="15">
    <location>
        <begin position="11"/>
        <end position="197"/>
    </location>
</feature>
<accession>A0AB39HJF1</accession>
<feature type="binding site" evidence="14">
    <location>
        <position position="65"/>
    </location>
    <ligand>
        <name>L-threonine</name>
        <dbReference type="ChEBI" id="CHEBI:57926"/>
    </ligand>
</feature>
<organism evidence="16">
    <name type="scientific">Vibrio sp. HB236076</name>
    <dbReference type="NCBI Taxonomy" id="3232307"/>
    <lineage>
        <taxon>Bacteria</taxon>
        <taxon>Pseudomonadati</taxon>
        <taxon>Pseudomonadota</taxon>
        <taxon>Gammaproteobacteria</taxon>
        <taxon>Vibrionales</taxon>
        <taxon>Vibrionaceae</taxon>
        <taxon>Vibrio</taxon>
    </lineage>
</organism>
<dbReference type="NCBIfam" id="TIGR00057">
    <property type="entry name" value="L-threonylcarbamoyladenylate synthase"/>
    <property type="match status" value="1"/>
</dbReference>
<dbReference type="PANTHER" id="PTHR17490:SF16">
    <property type="entry name" value="THREONYLCARBAMOYL-AMP SYNTHASE"/>
    <property type="match status" value="1"/>
</dbReference>
<dbReference type="GO" id="GO:0005737">
    <property type="term" value="C:cytoplasm"/>
    <property type="evidence" value="ECO:0007669"/>
    <property type="project" value="UniProtKB-SubCell"/>
</dbReference>
<protein>
    <recommendedName>
        <fullName evidence="4 13">Threonylcarbamoyl-AMP synthase</fullName>
        <shortName evidence="13">TC-AMP synthase</shortName>
        <ecNumber evidence="3 13">2.7.7.87</ecNumber>
    </recommendedName>
    <alternativeName>
        <fullName evidence="11 13">L-threonylcarbamoyladenylate synthase</fullName>
    </alternativeName>
</protein>
<dbReference type="InterPro" id="IPR006070">
    <property type="entry name" value="Sua5-like_dom"/>
</dbReference>
<dbReference type="GO" id="GO:0003725">
    <property type="term" value="F:double-stranded RNA binding"/>
    <property type="evidence" value="ECO:0007669"/>
    <property type="project" value="UniProtKB-UniRule"/>
</dbReference>
<feature type="binding site" evidence="14">
    <location>
        <position position="179"/>
    </location>
    <ligand>
        <name>L-threonine</name>
        <dbReference type="ChEBI" id="CHEBI:57926"/>
    </ligand>
</feature>
<keyword evidence="9 13" id="KW-0547">Nucleotide-binding</keyword>
<dbReference type="PANTHER" id="PTHR17490">
    <property type="entry name" value="SUA5"/>
    <property type="match status" value="1"/>
</dbReference>
<evidence type="ECO:0000256" key="14">
    <source>
        <dbReference type="PIRSR" id="PIRSR004930-1"/>
    </source>
</evidence>
<evidence type="ECO:0000256" key="9">
    <source>
        <dbReference type="ARBA" id="ARBA00022741"/>
    </source>
</evidence>
<feature type="binding site" evidence="14">
    <location>
        <position position="228"/>
    </location>
    <ligand>
        <name>ATP</name>
        <dbReference type="ChEBI" id="CHEBI:30616"/>
    </ligand>
</feature>
<feature type="binding site" evidence="14">
    <location>
        <position position="193"/>
    </location>
    <ligand>
        <name>ATP</name>
        <dbReference type="ChEBI" id="CHEBI:30616"/>
    </ligand>
</feature>
<dbReference type="EC" id="2.7.7.87" evidence="3 13"/>
<dbReference type="InterPro" id="IPR038385">
    <property type="entry name" value="Sua5/YwlC_C"/>
</dbReference>
<feature type="binding site" evidence="14">
    <location>
        <position position="115"/>
    </location>
    <ligand>
        <name>ATP</name>
        <dbReference type="ChEBI" id="CHEBI:30616"/>
    </ligand>
</feature>
<dbReference type="EMBL" id="CP162601">
    <property type="protein sequence ID" value="XDK26364.1"/>
    <property type="molecule type" value="Genomic_DNA"/>
</dbReference>
<evidence type="ECO:0000259" key="15">
    <source>
        <dbReference type="PROSITE" id="PS51163"/>
    </source>
</evidence>
<dbReference type="GO" id="GO:0006450">
    <property type="term" value="P:regulation of translational fidelity"/>
    <property type="evidence" value="ECO:0007669"/>
    <property type="project" value="TreeGrafter"/>
</dbReference>
<evidence type="ECO:0000256" key="4">
    <source>
        <dbReference type="ARBA" id="ARBA00015492"/>
    </source>
</evidence>
<dbReference type="AlphaFoldDB" id="A0AB39HJF1"/>
<dbReference type="Gene3D" id="3.90.870.10">
    <property type="entry name" value="DHBP synthase"/>
    <property type="match status" value="1"/>
</dbReference>
<feature type="binding site" evidence="14">
    <location>
        <position position="119"/>
    </location>
    <ligand>
        <name>L-threonine</name>
        <dbReference type="ChEBI" id="CHEBI:57926"/>
    </ligand>
</feature>
<keyword evidence="10 13" id="KW-0067">ATP-binding</keyword>
<evidence type="ECO:0000256" key="6">
    <source>
        <dbReference type="ARBA" id="ARBA00022679"/>
    </source>
</evidence>
<feature type="binding site" evidence="14">
    <location>
        <position position="56"/>
    </location>
    <ligand>
        <name>ATP</name>
        <dbReference type="ChEBI" id="CHEBI:30616"/>
    </ligand>
</feature>
<evidence type="ECO:0000256" key="11">
    <source>
        <dbReference type="ARBA" id="ARBA00029774"/>
    </source>
</evidence>
<evidence type="ECO:0000256" key="7">
    <source>
        <dbReference type="ARBA" id="ARBA00022694"/>
    </source>
</evidence>
<comment type="subcellular location">
    <subcellularLocation>
        <location evidence="1 13">Cytoplasm</location>
    </subcellularLocation>
</comment>
<dbReference type="InterPro" id="IPR005145">
    <property type="entry name" value="Sua5_C"/>
</dbReference>
<evidence type="ECO:0000313" key="16">
    <source>
        <dbReference type="EMBL" id="XDK26364.1"/>
    </source>
</evidence>
<dbReference type="PIRSF" id="PIRSF004930">
    <property type="entry name" value="Tln_factor_SUA5"/>
    <property type="match status" value="1"/>
</dbReference>
<keyword evidence="8 13" id="KW-0548">Nucleotidyltransferase</keyword>
<dbReference type="GO" id="GO:0061710">
    <property type="term" value="F:L-threonylcarbamoyladenylate synthase"/>
    <property type="evidence" value="ECO:0007669"/>
    <property type="project" value="UniProtKB-EC"/>
</dbReference>
<feature type="binding site" evidence="14">
    <location>
        <position position="149"/>
    </location>
    <ligand>
        <name>ATP</name>
        <dbReference type="ChEBI" id="CHEBI:30616"/>
    </ligand>
</feature>
<dbReference type="Pfam" id="PF01300">
    <property type="entry name" value="Sua5_yciO_yrdC"/>
    <property type="match status" value="1"/>
</dbReference>
<feature type="binding site" evidence="14">
    <location>
        <position position="139"/>
    </location>
    <ligand>
        <name>L-threonine</name>
        <dbReference type="ChEBI" id="CHEBI:57926"/>
    </ligand>
</feature>
<dbReference type="InterPro" id="IPR050156">
    <property type="entry name" value="TC-AMP_synthase_SUA5"/>
</dbReference>
<sequence>MNTLKLAATSRQDLQTAAQLLQQGKRVALPTETVYGLAADATQPDAVKGIFAAKGRPANHPLIVHIGDIAQLSEWVESVSEDALTLAKTFWPGPLTLLLKKSTSCNSVVTGGLETVAVRIPSHPVMLSLLQKHRLAVAAPSANLYKQLSPTNADQVLDGLDGRIEAVVDGGDCLFGLESTIVDLTSEAIQVLRAGPITAHQLSECLGKPVTYPESHNVAVPGNVGSHYQPQTLLRLVGSLSQSLEQRDRSLTYAVLHTTAFAEEANVHSLAMPLDAQEYGNKLYRYLAKADKLKVDEIWLEQPPTGEEWNAIHDRLSRAALPL</sequence>
<gene>
    <name evidence="16" type="ORF">AB0763_09750</name>
</gene>
<evidence type="ECO:0000256" key="8">
    <source>
        <dbReference type="ARBA" id="ARBA00022695"/>
    </source>
</evidence>